<evidence type="ECO:0008006" key="3">
    <source>
        <dbReference type="Google" id="ProtNLM"/>
    </source>
</evidence>
<reference evidence="1 2" key="1">
    <citation type="journal article" date="2015" name="J. Biotechnol.">
        <title>Complete genome sequence of Paenibacillus beijingensis 7188(T) (=DSM 24997(T)), a novel rhizobacterium from jujube garden soil.</title>
        <authorList>
            <person name="Kwak Y."/>
            <person name="Shin J.H."/>
        </authorList>
    </citation>
    <scope>NUCLEOTIDE SEQUENCE [LARGE SCALE GENOMIC DNA]</scope>
    <source>
        <strain evidence="1 2">DSM 24997</strain>
    </source>
</reference>
<dbReference type="SUPFAM" id="SSF81606">
    <property type="entry name" value="PP2C-like"/>
    <property type="match status" value="1"/>
</dbReference>
<dbReference type="EMBL" id="CP011058">
    <property type="protein sequence ID" value="AJY75055.1"/>
    <property type="molecule type" value="Genomic_DNA"/>
</dbReference>
<dbReference type="HOGENOM" id="CLU_076319_0_0_9"/>
<dbReference type="PATRIC" id="fig|1126833.4.peg.2474"/>
<name>A0A0D5NIW2_9BACL</name>
<evidence type="ECO:0000313" key="2">
    <source>
        <dbReference type="Proteomes" id="UP000032633"/>
    </source>
</evidence>
<dbReference type="Proteomes" id="UP000032633">
    <property type="component" value="Chromosome"/>
</dbReference>
<evidence type="ECO:0000313" key="1">
    <source>
        <dbReference type="EMBL" id="AJY75055.1"/>
    </source>
</evidence>
<dbReference type="AlphaFoldDB" id="A0A0D5NIW2"/>
<dbReference type="KEGG" id="pbj:VN24_11290"/>
<reference evidence="2" key="2">
    <citation type="submission" date="2015-03" db="EMBL/GenBank/DDBJ databases">
        <title>Genome sequence of Paenibacillus beijingensis strain DSM 24997T.</title>
        <authorList>
            <person name="Kwak Y."/>
            <person name="Shin J.-H."/>
        </authorList>
    </citation>
    <scope>NUCLEOTIDE SEQUENCE [LARGE SCALE GENOMIC DNA]</scope>
    <source>
        <strain evidence="2">DSM 24997</strain>
    </source>
</reference>
<organism evidence="1 2">
    <name type="scientific">Paenibacillus beijingensis</name>
    <dbReference type="NCBI Taxonomy" id="1126833"/>
    <lineage>
        <taxon>Bacteria</taxon>
        <taxon>Bacillati</taxon>
        <taxon>Bacillota</taxon>
        <taxon>Bacilli</taxon>
        <taxon>Bacillales</taxon>
        <taxon>Paenibacillaceae</taxon>
        <taxon>Paenibacillus</taxon>
    </lineage>
</organism>
<dbReference type="InterPro" id="IPR036457">
    <property type="entry name" value="PPM-type-like_dom_sf"/>
</dbReference>
<accession>A0A0D5NIW2</accession>
<proteinExistence type="predicted"/>
<dbReference type="STRING" id="1126833.VN24_11290"/>
<keyword evidence="2" id="KW-1185">Reference proteome</keyword>
<protein>
    <recommendedName>
        <fullName evidence="3">PPM-type phosphatase domain-containing protein</fullName>
    </recommendedName>
</protein>
<gene>
    <name evidence="1" type="ORF">VN24_11290</name>
</gene>
<sequence length="253" mass="28433">MQIESEYFSLPKAGNRKDEYEDAFNSSIFVHKDTAYYKFAIADGASESSFADIWADLLASGYCNGKFDSKHIHKFISKLSKAWKRKLNAGDLPWYAQEKLNSGAFSTLAGITFRLTDASSAAFDAVAIGDSCIFQIRGDNIIAFFPLGSVEDFHHRPVLISSNAANNIHLQAFVKKWSGTAQAGDSFWLMTDALACWLLTRYEEDISVIKKIYGLAREHDFIYFVQAERKLMCPGGSFYLRNDDVTLIRVNLV</sequence>